<dbReference type="InterPro" id="IPR036097">
    <property type="entry name" value="HisK_dim/P_sf"/>
</dbReference>
<evidence type="ECO:0000256" key="4">
    <source>
        <dbReference type="ARBA" id="ARBA00022553"/>
    </source>
</evidence>
<sequence length="375" mass="41703">MSLQKQITFLVSGLLICMSLIMLLFSVTGANKNFSVERLTRIDSKVVDSSVEKTTPALSPKEGKDLGVTLAKARISFSSSIAFVWLVVIIVGTFVTYKLVGKSLGSLVKLQKTMSDLDTRNIGKQIKIDQKQPQEVQALSMSYNDMTARLDESFLKQKNFVNNAAHELKTPLAVIITYAQLLQMNIEESDEESKKITDAILSSCDKLSITVEQLLLLANDNLLELTDSVSTDYLINDAFTELSLQAFDKEIRLKNKSSKNIQLRGNKIMLGVALKNLIENAVKYGDRDSVVTVSATASKELLTFEVRNSGQEILEEELERIFEPFYRGQKNNNQIIGNGLGLALVKKIIENHAGEVSCTVKGKEICFRFSIPIHK</sequence>
<evidence type="ECO:0000256" key="2">
    <source>
        <dbReference type="ARBA" id="ARBA00004370"/>
    </source>
</evidence>
<evidence type="ECO:0000256" key="6">
    <source>
        <dbReference type="ARBA" id="ARBA00022692"/>
    </source>
</evidence>
<dbReference type="Proteomes" id="UP000094764">
    <property type="component" value="Unassembled WGS sequence"/>
</dbReference>
<gene>
    <name evidence="13" type="ORF">BCR23_02430</name>
</gene>
<dbReference type="GO" id="GO:0000155">
    <property type="term" value="F:phosphorelay sensor kinase activity"/>
    <property type="evidence" value="ECO:0007669"/>
    <property type="project" value="InterPro"/>
</dbReference>
<dbReference type="Pfam" id="PF02518">
    <property type="entry name" value="HATPase_c"/>
    <property type="match status" value="1"/>
</dbReference>
<dbReference type="GO" id="GO:0005886">
    <property type="term" value="C:plasma membrane"/>
    <property type="evidence" value="ECO:0007669"/>
    <property type="project" value="TreeGrafter"/>
</dbReference>
<proteinExistence type="predicted"/>
<comment type="catalytic activity">
    <reaction evidence="1">
        <text>ATP + protein L-histidine = ADP + protein N-phospho-L-histidine.</text>
        <dbReference type="EC" id="2.7.13.3"/>
    </reaction>
</comment>
<dbReference type="InterPro" id="IPR005467">
    <property type="entry name" value="His_kinase_dom"/>
</dbReference>
<dbReference type="SUPFAM" id="SSF47384">
    <property type="entry name" value="Homodimeric domain of signal transducing histidine kinase"/>
    <property type="match status" value="1"/>
</dbReference>
<dbReference type="EMBL" id="MIKB01000001">
    <property type="protein sequence ID" value="OEG19567.1"/>
    <property type="molecule type" value="Genomic_DNA"/>
</dbReference>
<feature type="transmembrane region" description="Helical" evidence="11">
    <location>
        <begin position="7"/>
        <end position="27"/>
    </location>
</feature>
<keyword evidence="7" id="KW-0418">Kinase</keyword>
<protein>
    <recommendedName>
        <fullName evidence="3">histidine kinase</fullName>
        <ecNumber evidence="3">2.7.13.3</ecNumber>
    </recommendedName>
</protein>
<dbReference type="OrthoDB" id="9813151at2"/>
<keyword evidence="14" id="KW-1185">Reference proteome</keyword>
<dbReference type="PANTHER" id="PTHR45436:SF5">
    <property type="entry name" value="SENSOR HISTIDINE KINASE TRCS"/>
    <property type="match status" value="1"/>
</dbReference>
<dbReference type="InterPro" id="IPR004358">
    <property type="entry name" value="Sig_transdc_His_kin-like_C"/>
</dbReference>
<dbReference type="STRING" id="903983.BCR23_02430"/>
<dbReference type="Gene3D" id="1.10.287.130">
    <property type="match status" value="1"/>
</dbReference>
<dbReference type="InterPro" id="IPR050428">
    <property type="entry name" value="TCS_sensor_his_kinase"/>
</dbReference>
<reference evidence="14" key="1">
    <citation type="submission" date="2016-09" db="EMBL/GenBank/DDBJ databases">
        <authorList>
            <person name="Gulvik C.A."/>
        </authorList>
    </citation>
    <scope>NUCLEOTIDE SEQUENCE [LARGE SCALE GENOMIC DNA]</scope>
    <source>
        <strain evidence="14">LMG 26306</strain>
    </source>
</reference>
<keyword evidence="10 11" id="KW-0472">Membrane</keyword>
<evidence type="ECO:0000256" key="5">
    <source>
        <dbReference type="ARBA" id="ARBA00022679"/>
    </source>
</evidence>
<dbReference type="SUPFAM" id="SSF55874">
    <property type="entry name" value="ATPase domain of HSP90 chaperone/DNA topoisomerase II/histidine kinase"/>
    <property type="match status" value="1"/>
</dbReference>
<dbReference type="InterPro" id="IPR003594">
    <property type="entry name" value="HATPase_dom"/>
</dbReference>
<dbReference type="AlphaFoldDB" id="A0A1E5H3I7"/>
<dbReference type="PANTHER" id="PTHR45436">
    <property type="entry name" value="SENSOR HISTIDINE KINASE YKOH"/>
    <property type="match status" value="1"/>
</dbReference>
<organism evidence="13 14">
    <name type="scientific">Enterococcus quebecensis</name>
    <dbReference type="NCBI Taxonomy" id="903983"/>
    <lineage>
        <taxon>Bacteria</taxon>
        <taxon>Bacillati</taxon>
        <taxon>Bacillota</taxon>
        <taxon>Bacilli</taxon>
        <taxon>Lactobacillales</taxon>
        <taxon>Enterococcaceae</taxon>
        <taxon>Enterococcus</taxon>
    </lineage>
</organism>
<dbReference type="Gene3D" id="3.30.565.10">
    <property type="entry name" value="Histidine kinase-like ATPase, C-terminal domain"/>
    <property type="match status" value="1"/>
</dbReference>
<dbReference type="EC" id="2.7.13.3" evidence="3"/>
<dbReference type="SMART" id="SM00388">
    <property type="entry name" value="HisKA"/>
    <property type="match status" value="1"/>
</dbReference>
<comment type="caution">
    <text evidence="13">The sequence shown here is derived from an EMBL/GenBank/DDBJ whole genome shotgun (WGS) entry which is preliminary data.</text>
</comment>
<keyword evidence="6 11" id="KW-0812">Transmembrane</keyword>
<comment type="subcellular location">
    <subcellularLocation>
        <location evidence="2">Membrane</location>
    </subcellularLocation>
</comment>
<dbReference type="SMART" id="SM00387">
    <property type="entry name" value="HATPase_c"/>
    <property type="match status" value="1"/>
</dbReference>
<evidence type="ECO:0000313" key="13">
    <source>
        <dbReference type="EMBL" id="OEG19567.1"/>
    </source>
</evidence>
<evidence type="ECO:0000256" key="9">
    <source>
        <dbReference type="ARBA" id="ARBA00023012"/>
    </source>
</evidence>
<accession>A0A1E5H3I7</accession>
<keyword evidence="4" id="KW-0597">Phosphoprotein</keyword>
<dbReference type="RefSeq" id="WP_069633905.1">
    <property type="nucleotide sequence ID" value="NZ_JXKZ01000003.1"/>
</dbReference>
<dbReference type="CDD" id="cd00082">
    <property type="entry name" value="HisKA"/>
    <property type="match status" value="1"/>
</dbReference>
<dbReference type="InterPro" id="IPR003661">
    <property type="entry name" value="HisK_dim/P_dom"/>
</dbReference>
<evidence type="ECO:0000256" key="1">
    <source>
        <dbReference type="ARBA" id="ARBA00000085"/>
    </source>
</evidence>
<dbReference type="InterPro" id="IPR036890">
    <property type="entry name" value="HATPase_C_sf"/>
</dbReference>
<name>A0A1E5H3I7_9ENTE</name>
<dbReference type="PRINTS" id="PR00344">
    <property type="entry name" value="BCTRLSENSOR"/>
</dbReference>
<feature type="domain" description="Histidine kinase" evidence="12">
    <location>
        <begin position="163"/>
        <end position="375"/>
    </location>
</feature>
<dbReference type="PATRIC" id="fig|903983.4.peg.1806"/>
<evidence type="ECO:0000256" key="3">
    <source>
        <dbReference type="ARBA" id="ARBA00012438"/>
    </source>
</evidence>
<dbReference type="CDD" id="cd00075">
    <property type="entry name" value="HATPase"/>
    <property type="match status" value="1"/>
</dbReference>
<feature type="transmembrane region" description="Helical" evidence="11">
    <location>
        <begin position="75"/>
        <end position="100"/>
    </location>
</feature>
<keyword evidence="9" id="KW-0902">Two-component regulatory system</keyword>
<evidence type="ECO:0000313" key="14">
    <source>
        <dbReference type="Proteomes" id="UP000094764"/>
    </source>
</evidence>
<evidence type="ECO:0000259" key="12">
    <source>
        <dbReference type="PROSITE" id="PS50109"/>
    </source>
</evidence>
<evidence type="ECO:0000256" key="11">
    <source>
        <dbReference type="SAM" id="Phobius"/>
    </source>
</evidence>
<keyword evidence="5" id="KW-0808">Transferase</keyword>
<dbReference type="PROSITE" id="PS50109">
    <property type="entry name" value="HIS_KIN"/>
    <property type="match status" value="1"/>
</dbReference>
<dbReference type="Pfam" id="PF00512">
    <property type="entry name" value="HisKA"/>
    <property type="match status" value="1"/>
</dbReference>
<evidence type="ECO:0000256" key="7">
    <source>
        <dbReference type="ARBA" id="ARBA00022777"/>
    </source>
</evidence>
<keyword evidence="8 11" id="KW-1133">Transmembrane helix</keyword>
<evidence type="ECO:0000256" key="8">
    <source>
        <dbReference type="ARBA" id="ARBA00022989"/>
    </source>
</evidence>
<evidence type="ECO:0000256" key="10">
    <source>
        <dbReference type="ARBA" id="ARBA00023136"/>
    </source>
</evidence>